<keyword evidence="2" id="KW-0472">Membrane</keyword>
<keyword evidence="2" id="KW-1133">Transmembrane helix</keyword>
<dbReference type="Proteomes" id="UP001056201">
    <property type="component" value="Chromosome 1"/>
</dbReference>
<accession>A0ABY4S4B2</accession>
<protein>
    <submittedName>
        <fullName evidence="3">MxaL protein</fullName>
    </submittedName>
</protein>
<dbReference type="RefSeq" id="WP_250196495.1">
    <property type="nucleotide sequence ID" value="NZ_CP097635.1"/>
</dbReference>
<feature type="region of interest" description="Disordered" evidence="1">
    <location>
        <begin position="218"/>
        <end position="256"/>
    </location>
</feature>
<gene>
    <name evidence="3" type="ORF">MW290_06805</name>
</gene>
<proteinExistence type="predicted"/>
<dbReference type="SUPFAM" id="SSF53300">
    <property type="entry name" value="vWA-like"/>
    <property type="match status" value="1"/>
</dbReference>
<feature type="transmembrane region" description="Helical" evidence="2">
    <location>
        <begin position="308"/>
        <end position="326"/>
    </location>
</feature>
<dbReference type="EMBL" id="CP097635">
    <property type="protein sequence ID" value="URI08273.1"/>
    <property type="molecule type" value="Genomic_DNA"/>
</dbReference>
<keyword evidence="4" id="KW-1185">Reference proteome</keyword>
<sequence>MRRWVLQPGRAWAWLRQRQEAALLALAALLLLGCLLPGHLTLQRARFDHVVVLDITQSMNVPDALIDGRPAPRIDAAKHALREVLLDLPCGSKLGWGIFTEYRTLLVLAPVEVCENLGELRATLANLDGRMAWINGSEVAKGLHSGLAVAKQLEDKPSLVFITDGHESPPLHPRHRPKLNGEPGEVPGLIVGVGQAQPSPIPKRDPQGRPIGVWGADEVLQADPRSRGRSGSVAGEGMADDAAGPSVSVGATPGTEHLSGLREPYLRLLAQEDGLQYHHLDGPRGLSEALRAPQFQRPVPVKLPLRDVLAPLALVVLVLPYGWQLWRRWRGRRPRPRPAPPAAGARGA</sequence>
<evidence type="ECO:0000313" key="3">
    <source>
        <dbReference type="EMBL" id="URI08273.1"/>
    </source>
</evidence>
<name>A0ABY4S4B2_AQUTE</name>
<dbReference type="InterPro" id="IPR036465">
    <property type="entry name" value="vWFA_dom_sf"/>
</dbReference>
<dbReference type="Gene3D" id="3.40.50.410">
    <property type="entry name" value="von Willebrand factor, type A domain"/>
    <property type="match status" value="1"/>
</dbReference>
<organism evidence="3 4">
    <name type="scientific">Aquincola tertiaricarbonis</name>
    <dbReference type="NCBI Taxonomy" id="391953"/>
    <lineage>
        <taxon>Bacteria</taxon>
        <taxon>Pseudomonadati</taxon>
        <taxon>Pseudomonadota</taxon>
        <taxon>Betaproteobacteria</taxon>
        <taxon>Burkholderiales</taxon>
        <taxon>Sphaerotilaceae</taxon>
        <taxon>Aquincola</taxon>
    </lineage>
</organism>
<dbReference type="PROSITE" id="PS51257">
    <property type="entry name" value="PROKAR_LIPOPROTEIN"/>
    <property type="match status" value="1"/>
</dbReference>
<evidence type="ECO:0000256" key="1">
    <source>
        <dbReference type="SAM" id="MobiDB-lite"/>
    </source>
</evidence>
<evidence type="ECO:0000256" key="2">
    <source>
        <dbReference type="SAM" id="Phobius"/>
    </source>
</evidence>
<evidence type="ECO:0000313" key="4">
    <source>
        <dbReference type="Proteomes" id="UP001056201"/>
    </source>
</evidence>
<reference evidence="3" key="1">
    <citation type="submission" date="2022-05" db="EMBL/GenBank/DDBJ databases">
        <title>An RpoN-dependent PEP-CTERM gene is involved in floc formation of an Aquincola tertiaricarbonis strain.</title>
        <authorList>
            <person name="Qiu D."/>
            <person name="Xia M."/>
        </authorList>
    </citation>
    <scope>NUCLEOTIDE SEQUENCE</scope>
    <source>
        <strain evidence="3">RN12</strain>
    </source>
</reference>
<keyword evidence="2" id="KW-0812">Transmembrane</keyword>